<dbReference type="SUPFAM" id="SSF52313">
    <property type="entry name" value="Ribosomal protein S2"/>
    <property type="match status" value="1"/>
</dbReference>
<evidence type="ECO:0000256" key="1">
    <source>
        <dbReference type="ARBA" id="ARBA00006242"/>
    </source>
</evidence>
<keyword evidence="3 5" id="KW-0687">Ribonucleoprotein</keyword>
<dbReference type="GO" id="GO:0003735">
    <property type="term" value="F:structural constituent of ribosome"/>
    <property type="evidence" value="ECO:0007669"/>
    <property type="project" value="InterPro"/>
</dbReference>
<dbReference type="PRINTS" id="PR00395">
    <property type="entry name" value="RIBOSOMALS2"/>
</dbReference>
<organism evidence="6 7">
    <name type="scientific">Candidatus Yanofskybacteria bacterium RIFCSPHIGHO2_01_FULL_41_26</name>
    <dbReference type="NCBI Taxonomy" id="1802661"/>
    <lineage>
        <taxon>Bacteria</taxon>
        <taxon>Candidatus Yanofskyibacteriota</taxon>
    </lineage>
</organism>
<comment type="caution">
    <text evidence="6">The sequence shown here is derived from an EMBL/GenBank/DDBJ whole genome shotgun (WGS) entry which is preliminary data.</text>
</comment>
<proteinExistence type="inferred from homology"/>
<dbReference type="EMBL" id="MGJB01000009">
    <property type="protein sequence ID" value="OGM98744.1"/>
    <property type="molecule type" value="Genomic_DNA"/>
</dbReference>
<name>A0A1F8ED01_9BACT</name>
<dbReference type="NCBIfam" id="TIGR01011">
    <property type="entry name" value="rpsB_bact"/>
    <property type="match status" value="1"/>
</dbReference>
<dbReference type="Proteomes" id="UP000176893">
    <property type="component" value="Unassembled WGS sequence"/>
</dbReference>
<gene>
    <name evidence="5" type="primary">rpsB</name>
    <name evidence="6" type="ORF">A2649_04250</name>
</gene>
<dbReference type="CDD" id="cd01425">
    <property type="entry name" value="RPS2"/>
    <property type="match status" value="1"/>
</dbReference>
<dbReference type="PANTHER" id="PTHR12534">
    <property type="entry name" value="30S RIBOSOMAL PROTEIN S2 PROKARYOTIC AND ORGANELLAR"/>
    <property type="match status" value="1"/>
</dbReference>
<sequence length="230" mass="26174">MQEIELQVPYEDMLKAGMHFGRKKTVYNPLMSRYVFTIRDGICIIDLLKTQAQLKNSIEFLKSILAKGGLVLFVGLTKQSVDSTKELAEALNMPYVVDRWLGGTLTNYKVINSRVKKLEELEKATKSGELDKYTKKERMMFNKELQKMSVHFEGLKKLIRMPDAVFVSSLKESSLPVKEAKRMGVKTLGITNTDSNPDDMDYVIPANDRSKKSVDLIMETIKNELVANNK</sequence>
<dbReference type="InterPro" id="IPR005706">
    <property type="entry name" value="Ribosomal_uS2_bac/mit/plastid"/>
</dbReference>
<evidence type="ECO:0000256" key="3">
    <source>
        <dbReference type="ARBA" id="ARBA00023274"/>
    </source>
</evidence>
<dbReference type="InterPro" id="IPR023591">
    <property type="entry name" value="Ribosomal_uS2_flav_dom_sf"/>
</dbReference>
<evidence type="ECO:0000256" key="5">
    <source>
        <dbReference type="HAMAP-Rule" id="MF_00291"/>
    </source>
</evidence>
<comment type="similarity">
    <text evidence="1 5">Belongs to the universal ribosomal protein uS2 family.</text>
</comment>
<dbReference type="Gene3D" id="3.40.50.10490">
    <property type="entry name" value="Glucose-6-phosphate isomerase like protein, domain 1"/>
    <property type="match status" value="1"/>
</dbReference>
<evidence type="ECO:0000256" key="2">
    <source>
        <dbReference type="ARBA" id="ARBA00022980"/>
    </source>
</evidence>
<dbReference type="Pfam" id="PF00318">
    <property type="entry name" value="Ribosomal_S2"/>
    <property type="match status" value="1"/>
</dbReference>
<reference evidence="6 7" key="1">
    <citation type="journal article" date="2016" name="Nat. Commun.">
        <title>Thousands of microbial genomes shed light on interconnected biogeochemical processes in an aquifer system.</title>
        <authorList>
            <person name="Anantharaman K."/>
            <person name="Brown C.T."/>
            <person name="Hug L.A."/>
            <person name="Sharon I."/>
            <person name="Castelle C.J."/>
            <person name="Probst A.J."/>
            <person name="Thomas B.C."/>
            <person name="Singh A."/>
            <person name="Wilkins M.J."/>
            <person name="Karaoz U."/>
            <person name="Brodie E.L."/>
            <person name="Williams K.H."/>
            <person name="Hubbard S.S."/>
            <person name="Banfield J.F."/>
        </authorList>
    </citation>
    <scope>NUCLEOTIDE SEQUENCE [LARGE SCALE GENOMIC DNA]</scope>
</reference>
<keyword evidence="2 5" id="KW-0689">Ribosomal protein</keyword>
<evidence type="ECO:0000256" key="4">
    <source>
        <dbReference type="ARBA" id="ARBA00035256"/>
    </source>
</evidence>
<dbReference type="GO" id="GO:0022627">
    <property type="term" value="C:cytosolic small ribosomal subunit"/>
    <property type="evidence" value="ECO:0007669"/>
    <property type="project" value="TreeGrafter"/>
</dbReference>
<dbReference type="HAMAP" id="MF_00291_B">
    <property type="entry name" value="Ribosomal_uS2_B"/>
    <property type="match status" value="1"/>
</dbReference>
<evidence type="ECO:0000313" key="6">
    <source>
        <dbReference type="EMBL" id="OGM98744.1"/>
    </source>
</evidence>
<dbReference type="AlphaFoldDB" id="A0A1F8ED01"/>
<evidence type="ECO:0000313" key="7">
    <source>
        <dbReference type="Proteomes" id="UP000176893"/>
    </source>
</evidence>
<dbReference type="GO" id="GO:0006412">
    <property type="term" value="P:translation"/>
    <property type="evidence" value="ECO:0007669"/>
    <property type="project" value="UniProtKB-UniRule"/>
</dbReference>
<dbReference type="PANTHER" id="PTHR12534:SF0">
    <property type="entry name" value="SMALL RIBOSOMAL SUBUNIT PROTEIN US2M"/>
    <property type="match status" value="1"/>
</dbReference>
<dbReference type="Gene3D" id="1.10.287.610">
    <property type="entry name" value="Helix hairpin bin"/>
    <property type="match status" value="1"/>
</dbReference>
<dbReference type="STRING" id="1802661.A2649_04250"/>
<accession>A0A1F8ED01</accession>
<dbReference type="InterPro" id="IPR001865">
    <property type="entry name" value="Ribosomal_uS2"/>
</dbReference>
<protein>
    <recommendedName>
        <fullName evidence="4 5">Small ribosomal subunit protein uS2</fullName>
    </recommendedName>
</protein>